<name>I0K434_9BACT</name>
<feature type="region of interest" description="Disordered" evidence="1">
    <location>
        <begin position="1"/>
        <end position="42"/>
    </location>
</feature>
<organism evidence="2 3">
    <name type="scientific">Fibrella aestuarina BUZ 2</name>
    <dbReference type="NCBI Taxonomy" id="1166018"/>
    <lineage>
        <taxon>Bacteria</taxon>
        <taxon>Pseudomonadati</taxon>
        <taxon>Bacteroidota</taxon>
        <taxon>Cytophagia</taxon>
        <taxon>Cytophagales</taxon>
        <taxon>Spirosomataceae</taxon>
        <taxon>Fibrella</taxon>
    </lineage>
</organism>
<dbReference type="KEGG" id="fae:FAES_0876"/>
<dbReference type="STRING" id="1166018.FAES_0876"/>
<dbReference type="EMBL" id="HE796683">
    <property type="protein sequence ID" value="CCG98887.1"/>
    <property type="molecule type" value="Genomic_DNA"/>
</dbReference>
<keyword evidence="3" id="KW-1185">Reference proteome</keyword>
<dbReference type="eggNOG" id="ENOG50337SU">
    <property type="taxonomic scope" value="Bacteria"/>
</dbReference>
<sequence length="137" mass="14946">MENLNNSDQQLNEQNTGGPLEGMSPQFNNMPGNDVNEENAVYAEFGLDGQPDVMNPGDEEASDTILYTDNAVATDMTDMVAETETDDTLPAEFYNDPDNVSEARMEAEMDMLGDEEGGESEADARNAEYGENFNGRA</sequence>
<accession>I0K434</accession>
<dbReference type="RefSeq" id="WP_015329987.1">
    <property type="nucleotide sequence ID" value="NC_020054.1"/>
</dbReference>
<dbReference type="AlphaFoldDB" id="I0K434"/>
<feature type="compositionally biased region" description="Acidic residues" evidence="1">
    <location>
        <begin position="111"/>
        <end position="121"/>
    </location>
</feature>
<reference evidence="2 3" key="1">
    <citation type="journal article" date="2012" name="J. Bacteriol.">
        <title>Genome Sequence of Fibrella aestuarina BUZ 2T, a Filamentous Marine Bacterium.</title>
        <authorList>
            <person name="Filippini M."/>
            <person name="Qi W."/>
            <person name="Blom J."/>
            <person name="Goesmann A."/>
            <person name="Smits T.H."/>
            <person name="Bagheri H.C."/>
        </authorList>
    </citation>
    <scope>NUCLEOTIDE SEQUENCE [LARGE SCALE GENOMIC DNA]</scope>
    <source>
        <strain evidence="3">BUZ 2T</strain>
    </source>
</reference>
<feature type="compositionally biased region" description="Polar residues" evidence="1">
    <location>
        <begin position="1"/>
        <end position="17"/>
    </location>
</feature>
<evidence type="ECO:0000313" key="3">
    <source>
        <dbReference type="Proteomes" id="UP000011058"/>
    </source>
</evidence>
<evidence type="ECO:0000256" key="1">
    <source>
        <dbReference type="SAM" id="MobiDB-lite"/>
    </source>
</evidence>
<protein>
    <submittedName>
        <fullName evidence="2">Uncharacterized protein</fullName>
    </submittedName>
</protein>
<feature type="region of interest" description="Disordered" evidence="1">
    <location>
        <begin position="111"/>
        <end position="137"/>
    </location>
</feature>
<dbReference type="Proteomes" id="UP000011058">
    <property type="component" value="Chromosome"/>
</dbReference>
<gene>
    <name evidence="2" type="ORF">FAES_0876</name>
</gene>
<evidence type="ECO:0000313" key="2">
    <source>
        <dbReference type="EMBL" id="CCG98887.1"/>
    </source>
</evidence>
<dbReference type="PATRIC" id="fig|1166018.3.peg.2592"/>
<proteinExistence type="predicted"/>
<dbReference type="HOGENOM" id="CLU_2048267_0_0_10"/>